<dbReference type="SUPFAM" id="SSF56784">
    <property type="entry name" value="HAD-like"/>
    <property type="match status" value="1"/>
</dbReference>
<evidence type="ECO:0000256" key="3">
    <source>
        <dbReference type="ARBA" id="ARBA00022989"/>
    </source>
</evidence>
<feature type="transmembrane region" description="Helical" evidence="5">
    <location>
        <begin position="411"/>
        <end position="430"/>
    </location>
</feature>
<dbReference type="Pfam" id="PF01040">
    <property type="entry name" value="UbiA"/>
    <property type="match status" value="1"/>
</dbReference>
<feature type="transmembrane region" description="Helical" evidence="5">
    <location>
        <begin position="146"/>
        <end position="166"/>
    </location>
</feature>
<dbReference type="STRING" id="1798512.A3A39_03080"/>
<reference evidence="6 7" key="1">
    <citation type="journal article" date="2016" name="Nat. Commun.">
        <title>Thousands of microbial genomes shed light on interconnected biogeochemical processes in an aquifer system.</title>
        <authorList>
            <person name="Anantharaman K."/>
            <person name="Brown C.T."/>
            <person name="Hug L.A."/>
            <person name="Sharon I."/>
            <person name="Castelle C.J."/>
            <person name="Probst A.J."/>
            <person name="Thomas B.C."/>
            <person name="Singh A."/>
            <person name="Wilkins M.J."/>
            <person name="Karaoz U."/>
            <person name="Brodie E.L."/>
            <person name="Williams K.H."/>
            <person name="Hubbard S.S."/>
            <person name="Banfield J.F."/>
        </authorList>
    </citation>
    <scope>NUCLEOTIDE SEQUENCE [LARGE SCALE GENOMIC DNA]</scope>
</reference>
<dbReference type="AlphaFoldDB" id="A0A1F6F2J2"/>
<proteinExistence type="predicted"/>
<evidence type="ECO:0000256" key="4">
    <source>
        <dbReference type="ARBA" id="ARBA00023136"/>
    </source>
</evidence>
<dbReference type="InterPro" id="IPR036412">
    <property type="entry name" value="HAD-like_sf"/>
</dbReference>
<comment type="caution">
    <text evidence="6">The sequence shown here is derived from an EMBL/GenBank/DDBJ whole genome shotgun (WGS) entry which is preliminary data.</text>
</comment>
<dbReference type="InterPro" id="IPR023214">
    <property type="entry name" value="HAD_sf"/>
</dbReference>
<protein>
    <submittedName>
        <fullName evidence="6">Uncharacterized protein</fullName>
    </submittedName>
</protein>
<evidence type="ECO:0000256" key="5">
    <source>
        <dbReference type="SAM" id="Phobius"/>
    </source>
</evidence>
<dbReference type="InterPro" id="IPR000537">
    <property type="entry name" value="UbiA_prenyltransferase"/>
</dbReference>
<gene>
    <name evidence="6" type="ORF">A3A39_03080</name>
</gene>
<comment type="subcellular location">
    <subcellularLocation>
        <location evidence="1">Membrane</location>
        <topology evidence="1">Multi-pass membrane protein</topology>
    </subcellularLocation>
</comment>
<keyword evidence="3 5" id="KW-1133">Transmembrane helix</keyword>
<dbReference type="Pfam" id="PF13242">
    <property type="entry name" value="Hydrolase_like"/>
    <property type="match status" value="1"/>
</dbReference>
<feature type="transmembrane region" description="Helical" evidence="5">
    <location>
        <begin position="371"/>
        <end position="390"/>
    </location>
</feature>
<organism evidence="6 7">
    <name type="scientific">Candidatus Kaiserbacteria bacterium RIFCSPLOWO2_01_FULL_54_13</name>
    <dbReference type="NCBI Taxonomy" id="1798512"/>
    <lineage>
        <taxon>Bacteria</taxon>
        <taxon>Candidatus Kaiseribacteriota</taxon>
    </lineage>
</organism>
<evidence type="ECO:0000313" key="6">
    <source>
        <dbReference type="EMBL" id="OGG80049.1"/>
    </source>
</evidence>
<feature type="transmembrane region" description="Helical" evidence="5">
    <location>
        <begin position="186"/>
        <end position="207"/>
    </location>
</feature>
<dbReference type="GO" id="GO:0016020">
    <property type="term" value="C:membrane"/>
    <property type="evidence" value="ECO:0007669"/>
    <property type="project" value="UniProtKB-SubCell"/>
</dbReference>
<feature type="transmembrane region" description="Helical" evidence="5">
    <location>
        <begin position="238"/>
        <end position="271"/>
    </location>
</feature>
<name>A0A1F6F2J2_9BACT</name>
<evidence type="ECO:0000313" key="7">
    <source>
        <dbReference type="Proteomes" id="UP000177372"/>
    </source>
</evidence>
<feature type="transmembrane region" description="Helical" evidence="5">
    <location>
        <begin position="345"/>
        <end position="365"/>
    </location>
</feature>
<dbReference type="Proteomes" id="UP000177372">
    <property type="component" value="Unassembled WGS sequence"/>
</dbReference>
<accession>A0A1F6F2J2</accession>
<keyword evidence="2 5" id="KW-0812">Transmembrane</keyword>
<evidence type="ECO:0000256" key="2">
    <source>
        <dbReference type="ARBA" id="ARBA00022692"/>
    </source>
</evidence>
<dbReference type="InterPro" id="IPR044878">
    <property type="entry name" value="UbiA_sf"/>
</dbReference>
<dbReference type="Gene3D" id="3.40.50.1000">
    <property type="entry name" value="HAD superfamily/HAD-like"/>
    <property type="match status" value="1"/>
</dbReference>
<dbReference type="EMBL" id="MFLZ01000014">
    <property type="protein sequence ID" value="OGG80049.1"/>
    <property type="molecule type" value="Genomic_DNA"/>
</dbReference>
<evidence type="ECO:0000256" key="1">
    <source>
        <dbReference type="ARBA" id="ARBA00004141"/>
    </source>
</evidence>
<sequence>MNMKTFSELDVENFRDSVVIIDVDGTLTRDRGETVEKDSAQKLAELAKVADVYLSSNAPDARVQAFAETHGVFYLDTRHKKPSRRVLESLGSHREKLFVIGDKMLTDGLFALNIGAQFVHVGRVRHARDPHLMRGMYVFDDLVGPFLRFLFPVLPYVILMRPVHWIKNGLVFTPLFFAGEFADLSLVLRVSLAAIVFCAASSAMYVLNDLIDREQDRLHPSKRGRPLASGVANERGAWALFFLLAGGVGLGLLLVPSITPAILGYVALNVLYSLYLKHVAVVDVAAVSVSYVLRVVAGGLATAMFVSPWIIWCVFFGALLVIVKKRRAEFMRTPRRRVLEKYSQGLLDFLLVSAGALAVLSYGLYTVLGSASPYAIYSTVFVAAGVLRFLHAAENSADAEYPETLMFRDPWIFLSLTLWVVFMFILLYLFPR</sequence>
<dbReference type="GO" id="GO:0016765">
    <property type="term" value="F:transferase activity, transferring alkyl or aryl (other than methyl) groups"/>
    <property type="evidence" value="ECO:0007669"/>
    <property type="project" value="InterPro"/>
</dbReference>
<dbReference type="Gene3D" id="1.10.357.140">
    <property type="entry name" value="UbiA prenyltransferase"/>
    <property type="match status" value="1"/>
</dbReference>
<dbReference type="CDD" id="cd13963">
    <property type="entry name" value="PT_UbiA_2"/>
    <property type="match status" value="1"/>
</dbReference>
<feature type="transmembrane region" description="Helical" evidence="5">
    <location>
        <begin position="291"/>
        <end position="324"/>
    </location>
</feature>
<keyword evidence="4 5" id="KW-0472">Membrane</keyword>